<dbReference type="EMBL" id="RHHN01000034">
    <property type="protein sequence ID" value="RNB55560.1"/>
    <property type="molecule type" value="Genomic_DNA"/>
</dbReference>
<dbReference type="AlphaFoldDB" id="A0A3M8AWV5"/>
<evidence type="ECO:0000313" key="15">
    <source>
        <dbReference type="Proteomes" id="UP000276178"/>
    </source>
</evidence>
<evidence type="ECO:0000256" key="10">
    <source>
        <dbReference type="PIRSR" id="PIRSR604723-51"/>
    </source>
</evidence>
<dbReference type="SUPFAM" id="SSF53383">
    <property type="entry name" value="PLP-dependent transferases"/>
    <property type="match status" value="1"/>
</dbReference>
<evidence type="ECO:0000256" key="6">
    <source>
        <dbReference type="ARBA" id="ARBA00022679"/>
    </source>
</evidence>
<organism evidence="14 15">
    <name type="scientific">Brevibacillus agri</name>
    <dbReference type="NCBI Taxonomy" id="51101"/>
    <lineage>
        <taxon>Bacteria</taxon>
        <taxon>Bacillati</taxon>
        <taxon>Bacillota</taxon>
        <taxon>Bacilli</taxon>
        <taxon>Bacillales</taxon>
        <taxon>Paenibacillaceae</taxon>
        <taxon>Brevibacillus</taxon>
    </lineage>
</organism>
<dbReference type="GeneID" id="82809661"/>
<comment type="cofactor">
    <cofactor evidence="1 10 11">
        <name>pyridoxal 5'-phosphate</name>
        <dbReference type="ChEBI" id="CHEBI:597326"/>
    </cofactor>
</comment>
<evidence type="ECO:0000313" key="16">
    <source>
        <dbReference type="Proteomes" id="UP000317180"/>
    </source>
</evidence>
<dbReference type="InterPro" id="IPR015422">
    <property type="entry name" value="PyrdxlP-dep_Trfase_small"/>
</dbReference>
<dbReference type="Proteomes" id="UP000276178">
    <property type="component" value="Unassembled WGS sequence"/>
</dbReference>
<evidence type="ECO:0000313" key="14">
    <source>
        <dbReference type="EMBL" id="RNB55560.1"/>
    </source>
</evidence>
<evidence type="ECO:0000256" key="3">
    <source>
        <dbReference type="ARBA" id="ARBA00004746"/>
    </source>
</evidence>
<comment type="caution">
    <text evidence="14">The sequence shown here is derived from an EMBL/GenBank/DDBJ whole genome shotgun (WGS) entry which is preliminary data.</text>
</comment>
<dbReference type="InterPro" id="IPR015424">
    <property type="entry name" value="PyrdxlP-dep_Trfase"/>
</dbReference>
<dbReference type="GO" id="GO:0009102">
    <property type="term" value="P:biotin biosynthetic process"/>
    <property type="evidence" value="ECO:0007669"/>
    <property type="project" value="UniProtKB-UniRule"/>
</dbReference>
<dbReference type="PANTHER" id="PTHR13693:SF100">
    <property type="entry name" value="8-AMINO-7-OXONONANOATE SYNTHASE"/>
    <property type="match status" value="1"/>
</dbReference>
<keyword evidence="7" id="KW-0093">Biotin biosynthesis</keyword>
<evidence type="ECO:0000256" key="11">
    <source>
        <dbReference type="RuleBase" id="RU003693"/>
    </source>
</evidence>
<keyword evidence="8 10" id="KW-0663">Pyridoxal phosphate</keyword>
<gene>
    <name evidence="14" type="primary">bioF</name>
    <name evidence="13" type="synonym">bioF_2</name>
    <name evidence="13" type="ORF">BAG01nite_25030</name>
    <name evidence="14" type="ORF">EB820_11025</name>
</gene>
<feature type="modified residue" description="N6-(pyridoxal phosphate)lysine" evidence="10">
    <location>
        <position position="243"/>
    </location>
</feature>
<reference evidence="14 15" key="1">
    <citation type="submission" date="2018-10" db="EMBL/GenBank/DDBJ databases">
        <title>Phylogenomics of Brevibacillus.</title>
        <authorList>
            <person name="Dunlap C."/>
        </authorList>
    </citation>
    <scope>NUCLEOTIDE SEQUENCE [LARGE SCALE GENOMIC DNA]</scope>
    <source>
        <strain evidence="14 15">NRRL NRS 1219</strain>
    </source>
</reference>
<dbReference type="EMBL" id="BJOD01000023">
    <property type="protein sequence ID" value="GED26401.1"/>
    <property type="molecule type" value="Genomic_DNA"/>
</dbReference>
<dbReference type="InterPro" id="IPR001917">
    <property type="entry name" value="Aminotrans_II_pyridoxalP_BS"/>
</dbReference>
<dbReference type="InterPro" id="IPR004839">
    <property type="entry name" value="Aminotransferase_I/II_large"/>
</dbReference>
<dbReference type="Pfam" id="PF00155">
    <property type="entry name" value="Aminotran_1_2"/>
    <property type="match status" value="1"/>
</dbReference>
<dbReference type="Gene3D" id="3.40.640.10">
    <property type="entry name" value="Type I PLP-dependent aspartate aminotransferase-like (Major domain)"/>
    <property type="match status" value="1"/>
</dbReference>
<keyword evidence="14" id="KW-0012">Acyltransferase</keyword>
<dbReference type="CDD" id="cd06454">
    <property type="entry name" value="KBL_like"/>
    <property type="match status" value="1"/>
</dbReference>
<dbReference type="RefSeq" id="WP_005827770.1">
    <property type="nucleotide sequence ID" value="NZ_BJOD01000023.1"/>
</dbReference>
<dbReference type="PROSITE" id="PS00599">
    <property type="entry name" value="AA_TRANSFER_CLASS_2"/>
    <property type="match status" value="1"/>
</dbReference>
<evidence type="ECO:0000259" key="12">
    <source>
        <dbReference type="Pfam" id="PF00155"/>
    </source>
</evidence>
<dbReference type="GO" id="GO:0030170">
    <property type="term" value="F:pyridoxal phosphate binding"/>
    <property type="evidence" value="ECO:0007669"/>
    <property type="project" value="InterPro"/>
</dbReference>
<comment type="similarity">
    <text evidence="4 11">Belongs to the class-II pyridoxal-phosphate-dependent aminotransferase family. BioF subfamily.</text>
</comment>
<reference evidence="13 16" key="2">
    <citation type="submission" date="2019-06" db="EMBL/GenBank/DDBJ databases">
        <title>Whole genome shotgun sequence of Brevibacillus agri NBRC 15538.</title>
        <authorList>
            <person name="Hosoyama A."/>
            <person name="Uohara A."/>
            <person name="Ohji S."/>
            <person name="Ichikawa N."/>
        </authorList>
    </citation>
    <scope>NUCLEOTIDE SEQUENCE [LARGE SCALE GENOMIC DNA]</scope>
    <source>
        <strain evidence="13 16">NBRC 15538</strain>
    </source>
</reference>
<name>A0A3M8AWV5_9BACL</name>
<evidence type="ECO:0000256" key="2">
    <source>
        <dbReference type="ARBA" id="ARBA00002513"/>
    </source>
</evidence>
<evidence type="ECO:0000313" key="13">
    <source>
        <dbReference type="EMBL" id="GED26401.1"/>
    </source>
</evidence>
<dbReference type="InterPro" id="IPR050087">
    <property type="entry name" value="AON_synthase_class-II"/>
</dbReference>
<keyword evidence="16" id="KW-1185">Reference proteome</keyword>
<dbReference type="Proteomes" id="UP000317180">
    <property type="component" value="Unassembled WGS sequence"/>
</dbReference>
<dbReference type="OrthoDB" id="9807157at2"/>
<evidence type="ECO:0000256" key="4">
    <source>
        <dbReference type="ARBA" id="ARBA00010008"/>
    </source>
</evidence>
<comment type="pathway">
    <text evidence="3 11">Cofactor biosynthesis; biotin biosynthesis.</text>
</comment>
<keyword evidence="6 11" id="KW-0808">Transferase</keyword>
<evidence type="ECO:0000256" key="7">
    <source>
        <dbReference type="ARBA" id="ARBA00022756"/>
    </source>
</evidence>
<proteinExistence type="inferred from homology"/>
<comment type="catalytic activity">
    <reaction evidence="9 11">
        <text>6-carboxyhexanoyl-[ACP] + L-alanine + H(+) = (8S)-8-amino-7-oxononanoate + holo-[ACP] + CO2</text>
        <dbReference type="Rhea" id="RHEA:42288"/>
        <dbReference type="Rhea" id="RHEA-COMP:9685"/>
        <dbReference type="Rhea" id="RHEA-COMP:9955"/>
        <dbReference type="ChEBI" id="CHEBI:15378"/>
        <dbReference type="ChEBI" id="CHEBI:16526"/>
        <dbReference type="ChEBI" id="CHEBI:57972"/>
        <dbReference type="ChEBI" id="CHEBI:64479"/>
        <dbReference type="ChEBI" id="CHEBI:78846"/>
        <dbReference type="ChEBI" id="CHEBI:149468"/>
        <dbReference type="EC" id="2.3.1.47"/>
    </reaction>
</comment>
<dbReference type="UniPathway" id="UPA00078"/>
<evidence type="ECO:0000256" key="8">
    <source>
        <dbReference type="ARBA" id="ARBA00022898"/>
    </source>
</evidence>
<dbReference type="GO" id="GO:0008710">
    <property type="term" value="F:8-amino-7-oxononanoate synthase activity"/>
    <property type="evidence" value="ECO:0007669"/>
    <property type="project" value="UniProtKB-UniRule"/>
</dbReference>
<dbReference type="PANTHER" id="PTHR13693">
    <property type="entry name" value="CLASS II AMINOTRANSFERASE/8-AMINO-7-OXONONANOATE SYNTHASE"/>
    <property type="match status" value="1"/>
</dbReference>
<feature type="domain" description="Aminotransferase class I/classII large" evidence="12">
    <location>
        <begin position="44"/>
        <end position="384"/>
    </location>
</feature>
<dbReference type="InterPro" id="IPR004723">
    <property type="entry name" value="AONS_Archaea/Proteobacteria"/>
</dbReference>
<accession>A0A3M8AWV5</accession>
<dbReference type="InterPro" id="IPR015421">
    <property type="entry name" value="PyrdxlP-dep_Trfase_major"/>
</dbReference>
<comment type="function">
    <text evidence="2 11">Catalyzes the decarboxylative condensation of pimeloyl-[acyl-carrier protein] and L-alanine to produce 8-amino-7-oxononanoate (AON), [acyl-carrier protein], and carbon dioxide.</text>
</comment>
<sequence length="398" mass="44276">MKRKYEWLEAEWSRMREQSLDRTWQTVEPIAEAGGAWIRVCGKKLLNLSANNYLGLAHEERIVEAGEKAARKWGAGGTASRLVLGNYPLYDELERRLAEWKQREGALVFANGYQANTGVIAALAGRGDVVFSDRLNHASIVDGIILSRAEHVRYRHNDLEHLEFLLQKHQGARRKWIVTDSVFSMDGDKAPLLALAELRERYGALLMVDEAHAGGVRGEQGQGLCHELGMADQVDVLMGTFSKAFGVYGAYVCADQPVIRHLRSKARSLIYSTALPPAVIGSTLAALTQIETDTWRRQALRQNASWFRQKLRASGFAVADEDTQIIPLAIGENERALQFSQKLLERGIAAVAIRPPTVPDGTARIRFTVMATHTPDELAWAVQELAAIRDELDGREAL</sequence>
<dbReference type="EC" id="2.3.1.47" evidence="11"/>
<dbReference type="Gene3D" id="3.90.1150.10">
    <property type="entry name" value="Aspartate Aminotransferase, domain 1"/>
    <property type="match status" value="1"/>
</dbReference>
<comment type="subunit">
    <text evidence="5 11">Homodimer.</text>
</comment>
<protein>
    <recommendedName>
        <fullName evidence="11">8-amino-7-ketopelargonate synthase</fullName>
        <ecNumber evidence="11">2.3.1.47</ecNumber>
    </recommendedName>
</protein>
<evidence type="ECO:0000256" key="9">
    <source>
        <dbReference type="ARBA" id="ARBA00047715"/>
    </source>
</evidence>
<evidence type="ECO:0000256" key="5">
    <source>
        <dbReference type="ARBA" id="ARBA00011738"/>
    </source>
</evidence>
<dbReference type="NCBIfam" id="TIGR00858">
    <property type="entry name" value="bioF"/>
    <property type="match status" value="1"/>
</dbReference>
<evidence type="ECO:0000256" key="1">
    <source>
        <dbReference type="ARBA" id="ARBA00001933"/>
    </source>
</evidence>